<keyword evidence="2" id="KW-0472">Membrane</keyword>
<dbReference type="InParanoid" id="A0A4W3I4J7"/>
<feature type="region of interest" description="Disordered" evidence="1">
    <location>
        <begin position="316"/>
        <end position="348"/>
    </location>
</feature>
<keyword evidence="2" id="KW-1133">Transmembrane helix</keyword>
<reference evidence="3" key="5">
    <citation type="submission" date="2025-09" db="UniProtKB">
        <authorList>
            <consortium name="Ensembl"/>
        </authorList>
    </citation>
    <scope>IDENTIFICATION</scope>
</reference>
<accession>A0A4W3I4J7</accession>
<gene>
    <name evidence="3" type="primary">LOC103188742</name>
</gene>
<dbReference type="Ensembl" id="ENSCMIT00000016332.1">
    <property type="protein sequence ID" value="ENSCMIP00000016004.1"/>
    <property type="gene ID" value="ENSCMIG00000007769.1"/>
</dbReference>
<keyword evidence="4" id="KW-1185">Reference proteome</keyword>
<protein>
    <submittedName>
        <fullName evidence="3">EF-hand calcium-binding domain-containing protein 14-like</fullName>
    </submittedName>
</protein>
<evidence type="ECO:0000256" key="2">
    <source>
        <dbReference type="SAM" id="Phobius"/>
    </source>
</evidence>
<reference evidence="4" key="1">
    <citation type="journal article" date="2006" name="Science">
        <title>Ancient noncoding elements conserved in the human genome.</title>
        <authorList>
            <person name="Venkatesh B."/>
            <person name="Kirkness E.F."/>
            <person name="Loh Y.H."/>
            <person name="Halpern A.L."/>
            <person name="Lee A.P."/>
            <person name="Johnson J."/>
            <person name="Dandona N."/>
            <person name="Viswanathan L.D."/>
            <person name="Tay A."/>
            <person name="Venter J.C."/>
            <person name="Strausberg R.L."/>
            <person name="Brenner S."/>
        </authorList>
    </citation>
    <scope>NUCLEOTIDE SEQUENCE [LARGE SCALE GENOMIC DNA]</scope>
</reference>
<dbReference type="GeneTree" id="ENSGT01000000219065"/>
<sequence>MPELKTKEKYVLLGDDSDGENEEYNKMKLSSVNAQHGKRYSASRFRCFAWCQPQWICHSFFILLLLLSQVGLFLYVLNLHGEIAKIKVGQTTRQQKEQLTQQSVKMPSVEGSLGEGNAELKSKVEDLYEKLEEITFSLSRSKKLQNAESDVNHPHNIAMIDKKISTLEDDIIHIRGELGLLQAEREELKDNVERMNKMTDDQEFSSLYEFIHKVNESSVSSSTQVKGKIHAFDTLISDLSRKLSTMETSLLTLRRLINTQANELYQFEESVRKVQNGSDDLKTLQIQLDQRLDNVYQQISQLRDEFYQEDNALNRTNQTDSDMPQFHFETTTYSPPQTETTDSTSPIGYERKHQQVPDVQMRQATTESFTRKPSVTNVVVISSIKSLRALQSFFYQADWAARGYLTYEDLMNNLGERVPQEEEIKPFDENNDGRFSYLEIKHALGLQGKVYWQRWTISLVGQQNKCFLIEYFLIYGINLCYFVISMIILLTDQKRFME</sequence>
<dbReference type="AlphaFoldDB" id="A0A4W3I4J7"/>
<dbReference type="InterPro" id="IPR042352">
    <property type="entry name" value="EFCAB14"/>
</dbReference>
<keyword evidence="2" id="KW-0812">Transmembrane</keyword>
<name>A0A4W3I4J7_CALMI</name>
<feature type="transmembrane region" description="Helical" evidence="2">
    <location>
        <begin position="472"/>
        <end position="491"/>
    </location>
</feature>
<evidence type="ECO:0000313" key="4">
    <source>
        <dbReference type="Proteomes" id="UP000314986"/>
    </source>
</evidence>
<dbReference type="Proteomes" id="UP000314986">
    <property type="component" value="Unassembled WGS sequence"/>
</dbReference>
<reference evidence="4" key="2">
    <citation type="journal article" date="2007" name="PLoS Biol.">
        <title>Survey sequencing and comparative analysis of the elephant shark (Callorhinchus milii) genome.</title>
        <authorList>
            <person name="Venkatesh B."/>
            <person name="Kirkness E.F."/>
            <person name="Loh Y.H."/>
            <person name="Halpern A.L."/>
            <person name="Lee A.P."/>
            <person name="Johnson J."/>
            <person name="Dandona N."/>
            <person name="Viswanathan L.D."/>
            <person name="Tay A."/>
            <person name="Venter J.C."/>
            <person name="Strausberg R.L."/>
            <person name="Brenner S."/>
        </authorList>
    </citation>
    <scope>NUCLEOTIDE SEQUENCE [LARGE SCALE GENOMIC DNA]</scope>
</reference>
<reference evidence="4" key="3">
    <citation type="journal article" date="2014" name="Nature">
        <title>Elephant shark genome provides unique insights into gnathostome evolution.</title>
        <authorList>
            <consortium name="International Elephant Shark Genome Sequencing Consortium"/>
            <person name="Venkatesh B."/>
            <person name="Lee A.P."/>
            <person name="Ravi V."/>
            <person name="Maurya A.K."/>
            <person name="Lian M.M."/>
            <person name="Swann J.B."/>
            <person name="Ohta Y."/>
            <person name="Flajnik M.F."/>
            <person name="Sutoh Y."/>
            <person name="Kasahara M."/>
            <person name="Hoon S."/>
            <person name="Gangu V."/>
            <person name="Roy S.W."/>
            <person name="Irimia M."/>
            <person name="Korzh V."/>
            <person name="Kondrychyn I."/>
            <person name="Lim Z.W."/>
            <person name="Tay B.H."/>
            <person name="Tohari S."/>
            <person name="Kong K.W."/>
            <person name="Ho S."/>
            <person name="Lorente-Galdos B."/>
            <person name="Quilez J."/>
            <person name="Marques-Bonet T."/>
            <person name="Raney B.J."/>
            <person name="Ingham P.W."/>
            <person name="Tay A."/>
            <person name="Hillier L.W."/>
            <person name="Minx P."/>
            <person name="Boehm T."/>
            <person name="Wilson R.K."/>
            <person name="Brenner S."/>
            <person name="Warren W.C."/>
        </authorList>
    </citation>
    <scope>NUCLEOTIDE SEQUENCE [LARGE SCALE GENOMIC DNA]</scope>
</reference>
<evidence type="ECO:0000256" key="1">
    <source>
        <dbReference type="SAM" id="MobiDB-lite"/>
    </source>
</evidence>
<feature type="transmembrane region" description="Helical" evidence="2">
    <location>
        <begin position="55"/>
        <end position="77"/>
    </location>
</feature>
<dbReference type="PANTHER" id="PTHR15717">
    <property type="entry name" value="PROTEIN KIAA0494"/>
    <property type="match status" value="1"/>
</dbReference>
<dbReference type="PANTHER" id="PTHR15717:SF2">
    <property type="entry name" value="EF-HAND CALCIUM-BINDING DOMAIN-CONTAINING PROTEIN 14"/>
    <property type="match status" value="1"/>
</dbReference>
<feature type="compositionally biased region" description="Low complexity" evidence="1">
    <location>
        <begin position="329"/>
        <end position="341"/>
    </location>
</feature>
<evidence type="ECO:0000313" key="3">
    <source>
        <dbReference type="Ensembl" id="ENSCMIP00000016004.1"/>
    </source>
</evidence>
<proteinExistence type="predicted"/>
<reference evidence="3" key="4">
    <citation type="submission" date="2025-08" db="UniProtKB">
        <authorList>
            <consortium name="Ensembl"/>
        </authorList>
    </citation>
    <scope>IDENTIFICATION</scope>
</reference>
<organism evidence="3 4">
    <name type="scientific">Callorhinchus milii</name>
    <name type="common">Ghost shark</name>
    <dbReference type="NCBI Taxonomy" id="7868"/>
    <lineage>
        <taxon>Eukaryota</taxon>
        <taxon>Metazoa</taxon>
        <taxon>Chordata</taxon>
        <taxon>Craniata</taxon>
        <taxon>Vertebrata</taxon>
        <taxon>Chondrichthyes</taxon>
        <taxon>Holocephali</taxon>
        <taxon>Chimaeriformes</taxon>
        <taxon>Callorhinchidae</taxon>
        <taxon>Callorhinchus</taxon>
    </lineage>
</organism>